<feature type="non-terminal residue" evidence="1">
    <location>
        <position position="1"/>
    </location>
</feature>
<proteinExistence type="predicted"/>
<sequence length="49" mass="5332">RIDLMLPKLAADAGATEELKAADPLKWTGLMNSCKAQAEEVVLSELIYN</sequence>
<organism evidence="1 2">
    <name type="scientific">Candidatus Scatomorpha intestinigallinarum</name>
    <dbReference type="NCBI Taxonomy" id="2840923"/>
    <lineage>
        <taxon>Bacteria</taxon>
        <taxon>Bacillati</taxon>
        <taxon>Bacillota</taxon>
        <taxon>Clostridia</taxon>
        <taxon>Eubacteriales</taxon>
        <taxon>Candidatus Scatomorpha</taxon>
    </lineage>
</organism>
<dbReference type="Proteomes" id="UP000824238">
    <property type="component" value="Unassembled WGS sequence"/>
</dbReference>
<name>A0A9D1DKH8_9FIRM</name>
<reference evidence="1" key="1">
    <citation type="submission" date="2020-10" db="EMBL/GenBank/DDBJ databases">
        <authorList>
            <person name="Gilroy R."/>
        </authorList>
    </citation>
    <scope>NUCLEOTIDE SEQUENCE</scope>
    <source>
        <strain evidence="1">ChiGjej3B3-7149</strain>
    </source>
</reference>
<gene>
    <name evidence="1" type="ORF">IAD36_02860</name>
</gene>
<dbReference type="InterPro" id="IPR026989">
    <property type="entry name" value="TnpV"/>
</dbReference>
<evidence type="ECO:0000313" key="1">
    <source>
        <dbReference type="EMBL" id="HIR54528.1"/>
    </source>
</evidence>
<accession>A0A9D1DKH8</accession>
<comment type="caution">
    <text evidence="1">The sequence shown here is derived from an EMBL/GenBank/DDBJ whole genome shotgun (WGS) entry which is preliminary data.</text>
</comment>
<dbReference type="EMBL" id="DVHH01000073">
    <property type="protein sequence ID" value="HIR54528.1"/>
    <property type="molecule type" value="Genomic_DNA"/>
</dbReference>
<protein>
    <submittedName>
        <fullName evidence="1">TnpV protein</fullName>
    </submittedName>
</protein>
<dbReference type="AlphaFoldDB" id="A0A9D1DKH8"/>
<evidence type="ECO:0000313" key="2">
    <source>
        <dbReference type="Proteomes" id="UP000824238"/>
    </source>
</evidence>
<reference evidence="1" key="2">
    <citation type="journal article" date="2021" name="PeerJ">
        <title>Extensive microbial diversity within the chicken gut microbiome revealed by metagenomics and culture.</title>
        <authorList>
            <person name="Gilroy R."/>
            <person name="Ravi A."/>
            <person name="Getino M."/>
            <person name="Pursley I."/>
            <person name="Horton D.L."/>
            <person name="Alikhan N.F."/>
            <person name="Baker D."/>
            <person name="Gharbi K."/>
            <person name="Hall N."/>
            <person name="Watson M."/>
            <person name="Adriaenssens E.M."/>
            <person name="Foster-Nyarko E."/>
            <person name="Jarju S."/>
            <person name="Secka A."/>
            <person name="Antonio M."/>
            <person name="Oren A."/>
            <person name="Chaudhuri R.R."/>
            <person name="La Ragione R."/>
            <person name="Hildebrand F."/>
            <person name="Pallen M.J."/>
        </authorList>
    </citation>
    <scope>NUCLEOTIDE SEQUENCE</scope>
    <source>
        <strain evidence="1">ChiGjej3B3-7149</strain>
    </source>
</reference>
<dbReference type="Pfam" id="PF14198">
    <property type="entry name" value="TnpV"/>
    <property type="match status" value="1"/>
</dbReference>